<keyword evidence="2" id="KW-1185">Reference proteome</keyword>
<evidence type="ECO:0000313" key="2">
    <source>
        <dbReference type="Proteomes" id="UP001630127"/>
    </source>
</evidence>
<name>A0ABD2YRN8_9GENT</name>
<sequence length="212" mass="23077">MEKVPGFPSVVPWDFHQFKNHAGNCERSKSNRLCITKDVLWIFGRFVVSVSTISVQIFGMVKGSCLEEVGVCVLDGRIGKLTPGARARNLFDCISIVELGALRMSASKLMIAISNSHALFPLFPFLGRSQGQSWPDMLSLDTSLSQMLWHDKSPIIALRASVLKCIFMSQNDVDVVFGSSIEESFPAGGFLGSMAAPPASGRVRSQPGRHGC</sequence>
<accession>A0ABD2YRN8</accession>
<dbReference type="Proteomes" id="UP001630127">
    <property type="component" value="Unassembled WGS sequence"/>
</dbReference>
<evidence type="ECO:0000313" key="1">
    <source>
        <dbReference type="EMBL" id="KAL3509276.1"/>
    </source>
</evidence>
<comment type="caution">
    <text evidence="1">The sequence shown here is derived from an EMBL/GenBank/DDBJ whole genome shotgun (WGS) entry which is preliminary data.</text>
</comment>
<protein>
    <submittedName>
        <fullName evidence="1">Uncharacterized protein</fullName>
    </submittedName>
</protein>
<gene>
    <name evidence="1" type="ORF">ACH5RR_028677</name>
</gene>
<dbReference type="EMBL" id="JBJUIK010000012">
    <property type="protein sequence ID" value="KAL3509276.1"/>
    <property type="molecule type" value="Genomic_DNA"/>
</dbReference>
<proteinExistence type="predicted"/>
<reference evidence="1 2" key="1">
    <citation type="submission" date="2024-11" db="EMBL/GenBank/DDBJ databases">
        <title>A near-complete genome assembly of Cinchona calisaya.</title>
        <authorList>
            <person name="Lian D.C."/>
            <person name="Zhao X.W."/>
            <person name="Wei L."/>
        </authorList>
    </citation>
    <scope>NUCLEOTIDE SEQUENCE [LARGE SCALE GENOMIC DNA]</scope>
    <source>
        <tissue evidence="1">Nenye</tissue>
    </source>
</reference>
<dbReference type="AlphaFoldDB" id="A0ABD2YRN8"/>
<organism evidence="1 2">
    <name type="scientific">Cinchona calisaya</name>
    <dbReference type="NCBI Taxonomy" id="153742"/>
    <lineage>
        <taxon>Eukaryota</taxon>
        <taxon>Viridiplantae</taxon>
        <taxon>Streptophyta</taxon>
        <taxon>Embryophyta</taxon>
        <taxon>Tracheophyta</taxon>
        <taxon>Spermatophyta</taxon>
        <taxon>Magnoliopsida</taxon>
        <taxon>eudicotyledons</taxon>
        <taxon>Gunneridae</taxon>
        <taxon>Pentapetalae</taxon>
        <taxon>asterids</taxon>
        <taxon>lamiids</taxon>
        <taxon>Gentianales</taxon>
        <taxon>Rubiaceae</taxon>
        <taxon>Cinchonoideae</taxon>
        <taxon>Cinchoneae</taxon>
        <taxon>Cinchona</taxon>
    </lineage>
</organism>